<keyword evidence="1" id="KW-0732">Signal</keyword>
<keyword evidence="3" id="KW-1185">Reference proteome</keyword>
<dbReference type="AlphaFoldDB" id="A0A3D8PXG4"/>
<dbReference type="OrthoDB" id="9768630at2"/>
<organism evidence="2 3">
    <name type="scientific">Oceanobacillus chungangensis</name>
    <dbReference type="NCBI Taxonomy" id="1229152"/>
    <lineage>
        <taxon>Bacteria</taxon>
        <taxon>Bacillati</taxon>
        <taxon>Bacillota</taxon>
        <taxon>Bacilli</taxon>
        <taxon>Bacillales</taxon>
        <taxon>Bacillaceae</taxon>
        <taxon>Oceanobacillus</taxon>
    </lineage>
</organism>
<gene>
    <name evidence="2" type="ORF">CWR45_05660</name>
</gene>
<proteinExistence type="predicted"/>
<reference evidence="3" key="1">
    <citation type="submission" date="2017-11" db="EMBL/GenBank/DDBJ databases">
        <authorList>
            <person name="Zhu W."/>
        </authorList>
    </citation>
    <scope>NUCLEOTIDE SEQUENCE [LARGE SCALE GENOMIC DNA]</scope>
    <source>
        <strain evidence="3">CAU 1051</strain>
    </source>
</reference>
<name>A0A3D8PXG4_9BACI</name>
<feature type="chain" id="PRO_5038392889" evidence="1">
    <location>
        <begin position="19"/>
        <end position="432"/>
    </location>
</feature>
<dbReference type="Gene3D" id="3.40.190.10">
    <property type="entry name" value="Periplasmic binding protein-like II"/>
    <property type="match status" value="1"/>
</dbReference>
<dbReference type="SUPFAM" id="SSF53850">
    <property type="entry name" value="Periplasmic binding protein-like II"/>
    <property type="match status" value="1"/>
</dbReference>
<evidence type="ECO:0000313" key="2">
    <source>
        <dbReference type="EMBL" id="RDW20714.1"/>
    </source>
</evidence>
<dbReference type="Pfam" id="PF13416">
    <property type="entry name" value="SBP_bac_8"/>
    <property type="match status" value="1"/>
</dbReference>
<dbReference type="EMBL" id="PIOD01000005">
    <property type="protein sequence ID" value="RDW20714.1"/>
    <property type="molecule type" value="Genomic_DNA"/>
</dbReference>
<comment type="caution">
    <text evidence="2">The sequence shown here is derived from an EMBL/GenBank/DDBJ whole genome shotgun (WGS) entry which is preliminary data.</text>
</comment>
<evidence type="ECO:0000313" key="3">
    <source>
        <dbReference type="Proteomes" id="UP000256520"/>
    </source>
</evidence>
<sequence>MKKRLLLLASLITILFIAACSSGDSDEANGTSNGNDEDGITVWAWDPKFNIKALEIAEESYKAENPDFELNVIENAQDDIVQKLNTSLSSGTTKGLPNIVLIEDYRVKSFLEAYPDSFHEVTGSIDVNDFTPYKVAATSIDDKNYGVPFDTGATGLYVRTDYLEEAGYTTEDLQDIDWNEYIEIGKKVKEVTGKHLITNDHNDFGIIRVLIQSAGSWYTEDDGVTINIADNEALKAAFEVYKNLVEADLMAVHSDWNQLLEAVNSGSVASLPTGNWFTPSIKAEESQSGNWAVVPIPSLPGVEGATHASNLGGSSWYVLNIDGKEEAVDFLTSTFGSNVEFYQELVKEMGAIGTYIPAMEAGAYEISDEYFGGQEIYNDFTKWSGEIPEVNYGLHTYAIDDILIVSMQEYLNGGDLDKVLENAQKQAETQIK</sequence>
<dbReference type="PROSITE" id="PS51257">
    <property type="entry name" value="PROKAR_LIPOPROTEIN"/>
    <property type="match status" value="1"/>
</dbReference>
<dbReference type="PANTHER" id="PTHR43649">
    <property type="entry name" value="ARABINOSE-BINDING PROTEIN-RELATED"/>
    <property type="match status" value="1"/>
</dbReference>
<dbReference type="Proteomes" id="UP000256520">
    <property type="component" value="Unassembled WGS sequence"/>
</dbReference>
<evidence type="ECO:0000256" key="1">
    <source>
        <dbReference type="SAM" id="SignalP"/>
    </source>
</evidence>
<dbReference type="InterPro" id="IPR006059">
    <property type="entry name" value="SBP"/>
</dbReference>
<dbReference type="PANTHER" id="PTHR43649:SF32">
    <property type="entry name" value="SUGAR BINDING SECRETED PROTEIN"/>
    <property type="match status" value="1"/>
</dbReference>
<protein>
    <submittedName>
        <fullName evidence="2">ABC transporter substrate-binding protein</fullName>
    </submittedName>
</protein>
<accession>A0A3D8PXG4</accession>
<feature type="signal peptide" evidence="1">
    <location>
        <begin position="1"/>
        <end position="18"/>
    </location>
</feature>
<dbReference type="RefSeq" id="WP_115748848.1">
    <property type="nucleotide sequence ID" value="NZ_PIOD01000005.1"/>
</dbReference>
<dbReference type="InterPro" id="IPR050490">
    <property type="entry name" value="Bact_solute-bd_prot1"/>
</dbReference>